<proteinExistence type="predicted"/>
<reference evidence="1" key="1">
    <citation type="journal article" date="2021" name="Proc. Natl. Acad. Sci. U.S.A.">
        <title>A Catalog of Tens of Thousands of Viruses from Human Metagenomes Reveals Hidden Associations with Chronic Diseases.</title>
        <authorList>
            <person name="Tisza M.J."/>
            <person name="Buck C.B."/>
        </authorList>
    </citation>
    <scope>NUCLEOTIDE SEQUENCE</scope>
    <source>
        <strain evidence="1">CtWdm1</strain>
    </source>
</reference>
<accession>A0A8S5RYJ6</accession>
<name>A0A8S5RYJ6_9CAUD</name>
<organism evidence="1">
    <name type="scientific">Siphoviridae sp. ctWdm1</name>
    <dbReference type="NCBI Taxonomy" id="2827883"/>
    <lineage>
        <taxon>Viruses</taxon>
        <taxon>Duplodnaviria</taxon>
        <taxon>Heunggongvirae</taxon>
        <taxon>Uroviricota</taxon>
        <taxon>Caudoviricetes</taxon>
    </lineage>
</organism>
<dbReference type="EMBL" id="BK032509">
    <property type="protein sequence ID" value="DAF43587.1"/>
    <property type="molecule type" value="Genomic_DNA"/>
</dbReference>
<protein>
    <submittedName>
        <fullName evidence="1">Uncharacterized protein</fullName>
    </submittedName>
</protein>
<sequence>MAVLIKGIKTNNFKMAYAILKDKENNFYYQVVVDGNQTHFITPEFVKRFSSKEKAFDEMLFFIANKSFEALKNNGDKDIYSINIIEEMLKEYPNSSILLNVYQQAKDFINSNSNEDYQLLLF</sequence>
<evidence type="ECO:0000313" key="1">
    <source>
        <dbReference type="EMBL" id="DAF43587.1"/>
    </source>
</evidence>